<keyword evidence="8" id="KW-0311">Gluconate utilization</keyword>
<dbReference type="AlphaFoldDB" id="A0A919KI80"/>
<evidence type="ECO:0000256" key="5">
    <source>
        <dbReference type="ARBA" id="ARBA00022741"/>
    </source>
</evidence>
<dbReference type="Pfam" id="PF13671">
    <property type="entry name" value="AAA_33"/>
    <property type="match status" value="1"/>
</dbReference>
<evidence type="ECO:0000256" key="9">
    <source>
        <dbReference type="ARBA" id="ARBA00048090"/>
    </source>
</evidence>
<keyword evidence="7 10" id="KW-0067">ATP-binding</keyword>
<dbReference type="NCBIfam" id="TIGR01313">
    <property type="entry name" value="therm_gnt_kin"/>
    <property type="match status" value="1"/>
</dbReference>
<dbReference type="PANTHER" id="PTHR43442">
    <property type="entry name" value="GLUCONOKINASE-RELATED"/>
    <property type="match status" value="1"/>
</dbReference>
<dbReference type="InterPro" id="IPR006001">
    <property type="entry name" value="Therm_gnt_kin"/>
</dbReference>
<dbReference type="CDD" id="cd02021">
    <property type="entry name" value="GntK"/>
    <property type="match status" value="1"/>
</dbReference>
<evidence type="ECO:0000256" key="3">
    <source>
        <dbReference type="ARBA" id="ARBA00012054"/>
    </source>
</evidence>
<evidence type="ECO:0000256" key="10">
    <source>
        <dbReference type="RuleBase" id="RU363066"/>
    </source>
</evidence>
<dbReference type="EC" id="2.7.1.12" evidence="3 10"/>
<evidence type="ECO:0000256" key="8">
    <source>
        <dbReference type="ARBA" id="ARBA00023064"/>
    </source>
</evidence>
<organism evidence="11 12">
    <name type="scientific">Xanthomonas boreopolis</name>
    <dbReference type="NCBI Taxonomy" id="86183"/>
    <lineage>
        <taxon>Bacteria</taxon>
        <taxon>Pseudomonadati</taxon>
        <taxon>Pseudomonadota</taxon>
        <taxon>Gammaproteobacteria</taxon>
        <taxon>Lysobacterales</taxon>
        <taxon>Lysobacteraceae</taxon>
        <taxon>Xanthomonas</taxon>
    </lineage>
</organism>
<evidence type="ECO:0000256" key="7">
    <source>
        <dbReference type="ARBA" id="ARBA00022840"/>
    </source>
</evidence>
<sequence>MNPTQLSPARAIVVMGVSGSGKSTVASALARHYGFDFLDADDFHSDEAKAQMAGGTPLSDEQRVPWVRRLGERLRQLADAGRSSVLAFSGLRREHRDLLRGCGVPMRFVFLHGSAGVIASRLSARGGHFMPSSLLDSQFDALQPPADEPDVIAVDVARSPQEVVAEAIAKLDQAPPGARKALPA</sequence>
<comment type="similarity">
    <text evidence="2 10">Belongs to the gluconokinase GntK/GntV family.</text>
</comment>
<accession>A0A919KI80</accession>
<dbReference type="Gene3D" id="3.40.50.300">
    <property type="entry name" value="P-loop containing nucleotide triphosphate hydrolases"/>
    <property type="match status" value="1"/>
</dbReference>
<gene>
    <name evidence="11" type="primary">idnK</name>
    <name evidence="11" type="ORF">GCM10009090_19880</name>
</gene>
<dbReference type="GO" id="GO:0046316">
    <property type="term" value="F:gluconokinase activity"/>
    <property type="evidence" value="ECO:0007669"/>
    <property type="project" value="UniProtKB-EC"/>
</dbReference>
<dbReference type="GO" id="GO:0005737">
    <property type="term" value="C:cytoplasm"/>
    <property type="evidence" value="ECO:0007669"/>
    <property type="project" value="TreeGrafter"/>
</dbReference>
<dbReference type="PANTHER" id="PTHR43442:SF3">
    <property type="entry name" value="GLUCONOKINASE-RELATED"/>
    <property type="match status" value="1"/>
</dbReference>
<proteinExistence type="inferred from homology"/>
<comment type="pathway">
    <text evidence="1">Carbohydrate acid metabolism.</text>
</comment>
<keyword evidence="4 10" id="KW-0808">Transferase</keyword>
<dbReference type="Proteomes" id="UP000623958">
    <property type="component" value="Unassembled WGS sequence"/>
</dbReference>
<dbReference type="SUPFAM" id="SSF52540">
    <property type="entry name" value="P-loop containing nucleoside triphosphate hydrolases"/>
    <property type="match status" value="1"/>
</dbReference>
<dbReference type="FunFam" id="3.40.50.300:FF:000522">
    <property type="entry name" value="Gluconokinase"/>
    <property type="match status" value="1"/>
</dbReference>
<evidence type="ECO:0000256" key="4">
    <source>
        <dbReference type="ARBA" id="ARBA00022679"/>
    </source>
</evidence>
<evidence type="ECO:0000313" key="12">
    <source>
        <dbReference type="Proteomes" id="UP000623958"/>
    </source>
</evidence>
<reference evidence="11" key="2">
    <citation type="submission" date="2020-09" db="EMBL/GenBank/DDBJ databases">
        <authorList>
            <person name="Sun Q."/>
            <person name="Ohkuma M."/>
        </authorList>
    </citation>
    <scope>NUCLEOTIDE SEQUENCE</scope>
    <source>
        <strain evidence="11">JCM 13306</strain>
    </source>
</reference>
<comment type="caution">
    <text evidence="11">The sequence shown here is derived from an EMBL/GenBank/DDBJ whole genome shotgun (WGS) entry which is preliminary data.</text>
</comment>
<dbReference type="GO" id="GO:0005524">
    <property type="term" value="F:ATP binding"/>
    <property type="evidence" value="ECO:0007669"/>
    <property type="project" value="UniProtKB-KW"/>
</dbReference>
<evidence type="ECO:0000313" key="11">
    <source>
        <dbReference type="EMBL" id="GHH53884.1"/>
    </source>
</evidence>
<reference evidence="11" key="1">
    <citation type="journal article" date="2014" name="Int. J. Syst. Evol. Microbiol.">
        <title>Complete genome sequence of Corynebacterium casei LMG S-19264T (=DSM 44701T), isolated from a smear-ripened cheese.</title>
        <authorList>
            <consortium name="US DOE Joint Genome Institute (JGI-PGF)"/>
            <person name="Walter F."/>
            <person name="Albersmeier A."/>
            <person name="Kalinowski J."/>
            <person name="Ruckert C."/>
        </authorList>
    </citation>
    <scope>NUCLEOTIDE SEQUENCE</scope>
    <source>
        <strain evidence="11">JCM 13306</strain>
    </source>
</reference>
<evidence type="ECO:0000256" key="6">
    <source>
        <dbReference type="ARBA" id="ARBA00022777"/>
    </source>
</evidence>
<dbReference type="EMBL" id="BNBA01000013">
    <property type="protein sequence ID" value="GHH53884.1"/>
    <property type="molecule type" value="Genomic_DNA"/>
</dbReference>
<evidence type="ECO:0000256" key="2">
    <source>
        <dbReference type="ARBA" id="ARBA00008420"/>
    </source>
</evidence>
<name>A0A919KI80_9XANT</name>
<keyword evidence="5 10" id="KW-0547">Nucleotide-binding</keyword>
<keyword evidence="12" id="KW-1185">Reference proteome</keyword>
<keyword evidence="6 10" id="KW-0418">Kinase</keyword>
<dbReference type="InterPro" id="IPR027417">
    <property type="entry name" value="P-loop_NTPase"/>
</dbReference>
<protein>
    <recommendedName>
        <fullName evidence="3 10">Gluconokinase</fullName>
        <ecNumber evidence="3 10">2.7.1.12</ecNumber>
    </recommendedName>
</protein>
<dbReference type="GO" id="GO:0019521">
    <property type="term" value="P:D-gluconate metabolic process"/>
    <property type="evidence" value="ECO:0007669"/>
    <property type="project" value="UniProtKB-KW"/>
</dbReference>
<comment type="catalytic activity">
    <reaction evidence="9 10">
        <text>D-gluconate + ATP = 6-phospho-D-gluconate + ADP + H(+)</text>
        <dbReference type="Rhea" id="RHEA:19433"/>
        <dbReference type="ChEBI" id="CHEBI:15378"/>
        <dbReference type="ChEBI" id="CHEBI:18391"/>
        <dbReference type="ChEBI" id="CHEBI:30616"/>
        <dbReference type="ChEBI" id="CHEBI:58759"/>
        <dbReference type="ChEBI" id="CHEBI:456216"/>
        <dbReference type="EC" id="2.7.1.12"/>
    </reaction>
</comment>
<dbReference type="RefSeq" id="WP_434029286.1">
    <property type="nucleotide sequence ID" value="NZ_BNBA01000013.1"/>
</dbReference>
<evidence type="ECO:0000256" key="1">
    <source>
        <dbReference type="ARBA" id="ARBA00004761"/>
    </source>
</evidence>